<gene>
    <name evidence="6" type="ORF">MSP7336_04686</name>
</gene>
<dbReference type="STRING" id="29313.BHQ16_06485"/>
<dbReference type="OrthoDB" id="3579586at2"/>
<dbReference type="AlphaFoldDB" id="A0A1E3TI10"/>
<dbReference type="EMBL" id="UEGW01000001">
    <property type="protein sequence ID" value="SRX96408.1"/>
    <property type="molecule type" value="Genomic_DNA"/>
</dbReference>
<evidence type="ECO:0000259" key="5">
    <source>
        <dbReference type="PROSITE" id="PS50893"/>
    </source>
</evidence>
<dbReference type="SMART" id="SM00382">
    <property type="entry name" value="AAA"/>
    <property type="match status" value="1"/>
</dbReference>
<dbReference type="PROSITE" id="PS50893">
    <property type="entry name" value="ABC_TRANSPORTER_2"/>
    <property type="match status" value="1"/>
</dbReference>
<keyword evidence="7" id="KW-1185">Reference proteome</keyword>
<dbReference type="InterPro" id="IPR003593">
    <property type="entry name" value="AAA+_ATPase"/>
</dbReference>
<dbReference type="InterPro" id="IPR024726">
    <property type="entry name" value="FhuF_C"/>
</dbReference>
<feature type="domain" description="ABC transporter" evidence="5">
    <location>
        <begin position="2"/>
        <end position="242"/>
    </location>
</feature>
<dbReference type="Pfam" id="PF11575">
    <property type="entry name" value="FhuF_C"/>
    <property type="match status" value="1"/>
</dbReference>
<keyword evidence="1" id="KW-0813">Transport</keyword>
<proteinExistence type="predicted"/>
<reference evidence="6 7" key="1">
    <citation type="submission" date="2018-05" db="EMBL/GenBank/DDBJ databases">
        <authorList>
            <consortium name="IHU Genomes"/>
        </authorList>
    </citation>
    <scope>NUCLEOTIDE SEQUENCE [LARGE SCALE GENOMIC DNA]</scope>
    <source>
        <strain evidence="6 7">P7336</strain>
    </source>
</reference>
<dbReference type="PANTHER" id="PTHR42794:SF1">
    <property type="entry name" value="HEMIN IMPORT ATP-BINDING PROTEIN HMUV"/>
    <property type="match status" value="1"/>
</dbReference>
<organism evidence="6 7">
    <name type="scientific">Mycobacterium shimoidei</name>
    <dbReference type="NCBI Taxonomy" id="29313"/>
    <lineage>
        <taxon>Bacteria</taxon>
        <taxon>Bacillati</taxon>
        <taxon>Actinomycetota</taxon>
        <taxon>Actinomycetes</taxon>
        <taxon>Mycobacteriales</taxon>
        <taxon>Mycobacteriaceae</taxon>
        <taxon>Mycobacterium</taxon>
    </lineage>
</organism>
<evidence type="ECO:0000256" key="4">
    <source>
        <dbReference type="ARBA" id="ARBA00022967"/>
    </source>
</evidence>
<protein>
    <submittedName>
        <fullName evidence="6">ABC transporter [Thermomonospora curvata DSM]</fullName>
    </submittedName>
</protein>
<keyword evidence="4" id="KW-1278">Translocase</keyword>
<evidence type="ECO:0000256" key="1">
    <source>
        <dbReference type="ARBA" id="ARBA00022448"/>
    </source>
</evidence>
<dbReference type="InterPro" id="IPR003439">
    <property type="entry name" value="ABC_transporter-like_ATP-bd"/>
</dbReference>
<keyword evidence="3" id="KW-0067">ATP-binding</keyword>
<dbReference type="Pfam" id="PF00005">
    <property type="entry name" value="ABC_tran"/>
    <property type="match status" value="1"/>
</dbReference>
<accession>A0A1E3TI10</accession>
<dbReference type="RefSeq" id="WP_069395220.1">
    <property type="nucleotide sequence ID" value="NZ_JACKUN010000014.1"/>
</dbReference>
<dbReference type="GO" id="GO:0016887">
    <property type="term" value="F:ATP hydrolysis activity"/>
    <property type="evidence" value="ECO:0007669"/>
    <property type="project" value="InterPro"/>
</dbReference>
<evidence type="ECO:0000256" key="2">
    <source>
        <dbReference type="ARBA" id="ARBA00022741"/>
    </source>
</evidence>
<dbReference type="SUPFAM" id="SSF52540">
    <property type="entry name" value="P-loop containing nucleoside triphosphate hydrolases"/>
    <property type="match status" value="1"/>
</dbReference>
<dbReference type="PANTHER" id="PTHR42794">
    <property type="entry name" value="HEMIN IMPORT ATP-BINDING PROTEIN HMUV"/>
    <property type="match status" value="1"/>
</dbReference>
<dbReference type="GO" id="GO:0051537">
    <property type="term" value="F:2 iron, 2 sulfur cluster binding"/>
    <property type="evidence" value="ECO:0007669"/>
    <property type="project" value="InterPro"/>
</dbReference>
<dbReference type="GO" id="GO:0005524">
    <property type="term" value="F:ATP binding"/>
    <property type="evidence" value="ECO:0007669"/>
    <property type="project" value="UniProtKB-KW"/>
</dbReference>
<evidence type="ECO:0000313" key="6">
    <source>
        <dbReference type="EMBL" id="SRX96408.1"/>
    </source>
</evidence>
<dbReference type="InterPro" id="IPR027417">
    <property type="entry name" value="P-loop_NTPase"/>
</dbReference>
<sequence>MIELRDLAIGYRRRRTTTTVATGLRARARRGELTVLLGPNGCGKSTLIRTLCGLQAALDGQVLLDGVDLTQVPADALARRVAVVLTDRVDPGLLSARELAGLGRIPHLGISGRLTPDDDAVVDEALAAVNAAHLAARPAAELSDGERQRVLTARALAQQPSVLLLDEPTAFLDVPSRTGLLEMLRELARNHNLAVVLSTHDLELALRVADRVWLFDSAGELLDAIGEELVLSGRLGAVFDSDTLCFEPASGVFVVRTTGGRPARVDARDPLHGALQRILARQGWVVREPAEIVVAATRPDHVTVRAAGFTVSGELGNLPALLAKLPSTTHRCAPEAHATALLDELSRVSSYFTLTTGPVDQGWRPVGQLYTDTAVLRGIVDRLQARIDAAERRVAASTFFLGFAARLWSIGLGALATGRLLLDLTPEHLMFSETDGEIHLHVEHPVAWEGDALEPLLTDMVLATHLDPLAAALRRLTPTSAKLLRGNAASALLGAGGVLGGEATALARRLCADERLADAVVFTGATYRRTSCCLYYRASRGGLCGDCVLTRPPPERKTVPS</sequence>
<dbReference type="Gene3D" id="3.40.50.300">
    <property type="entry name" value="P-loop containing nucleotide triphosphate hydrolases"/>
    <property type="match status" value="1"/>
</dbReference>
<evidence type="ECO:0000313" key="7">
    <source>
        <dbReference type="Proteomes" id="UP000252015"/>
    </source>
</evidence>
<dbReference type="CDD" id="cd03214">
    <property type="entry name" value="ABC_Iron-Siderophores_B12_Hemin"/>
    <property type="match status" value="1"/>
</dbReference>
<keyword evidence="2" id="KW-0547">Nucleotide-binding</keyword>
<evidence type="ECO:0000256" key="3">
    <source>
        <dbReference type="ARBA" id="ARBA00022840"/>
    </source>
</evidence>
<name>A0A1E3TI10_MYCSH</name>
<dbReference type="Proteomes" id="UP000252015">
    <property type="component" value="Unassembled WGS sequence"/>
</dbReference>